<gene>
    <name evidence="5" type="primary">csrD</name>
    <name evidence="5" type="ORF">CODIS_36170</name>
</gene>
<feature type="transmembrane region" description="Helical" evidence="1">
    <location>
        <begin position="6"/>
        <end position="27"/>
    </location>
</feature>
<feature type="domain" description="EAL" evidence="2">
    <location>
        <begin position="410"/>
        <end position="652"/>
    </location>
</feature>
<feature type="domain" description="HAMP" evidence="3">
    <location>
        <begin position="172"/>
        <end position="224"/>
    </location>
</feature>
<evidence type="ECO:0000256" key="1">
    <source>
        <dbReference type="SAM" id="Phobius"/>
    </source>
</evidence>
<dbReference type="OrthoDB" id="5894408at2"/>
<dbReference type="InterPro" id="IPR050706">
    <property type="entry name" value="Cyclic-di-GMP_PDE-like"/>
</dbReference>
<dbReference type="PROSITE" id="PS50885">
    <property type="entry name" value="HAMP"/>
    <property type="match status" value="1"/>
</dbReference>
<evidence type="ECO:0000259" key="4">
    <source>
        <dbReference type="PROSITE" id="PS50887"/>
    </source>
</evidence>
<dbReference type="Proteomes" id="UP000094769">
    <property type="component" value="Unassembled WGS sequence"/>
</dbReference>
<dbReference type="Gene3D" id="3.30.110.200">
    <property type="match status" value="1"/>
</dbReference>
<organism evidence="5 6">
    <name type="scientific">Candidatus Thiodiazotropha endolucinida</name>
    <dbReference type="NCBI Taxonomy" id="1655433"/>
    <lineage>
        <taxon>Bacteria</taxon>
        <taxon>Pseudomonadati</taxon>
        <taxon>Pseudomonadota</taxon>
        <taxon>Gammaproteobacteria</taxon>
        <taxon>Chromatiales</taxon>
        <taxon>Sedimenticolaceae</taxon>
        <taxon>Candidatus Thiodiazotropha</taxon>
    </lineage>
</organism>
<dbReference type="NCBIfam" id="TIGR00254">
    <property type="entry name" value="GGDEF"/>
    <property type="match status" value="1"/>
</dbReference>
<dbReference type="EMBL" id="MARB01000026">
    <property type="protein sequence ID" value="ODJ86184.1"/>
    <property type="molecule type" value="Genomic_DNA"/>
</dbReference>
<sequence>MTLSRQLIILITVLLVLVFVGTFYISVQNTRAYLESQLESHAQDTATSLGLSISKHMAEKDLATVTSMTDAIFDRGYYRLVVVQDMQGAPLVERKLAVTLEGVPPWFIEQFPLSTPIGEAIVMSGWVQAGKVVVQSHPGFAHRQLWQTSVEIFRWFLVSALVVLLLGLLSLQLVLKPLRQVEQQANAIVNREFPIIETLPRTLDLRRIVLAMNRMSTKVKGMIERLERLTEGLHRQASRNPVTNLTNKRFFNNTIKNLLASPEECSSGLLALIELKNLKEINENHGYQAGDELLKQTAEVLRSVSKSLNKSYLAHLSGGDFALFLEDMGVVEAAKLGPALSSALSGLADTSHALSQDVGHIGLAAYNGSQNLSELFSQADMSLRTAQSEGPNSWHLYMPGELDNSSVKGATDWHTTIKSALASDKFVLQFQPVFACRDNTILHHEVYVRIKEENERCEAQLLSAGLFIPHADRLGLTPEIDKMVIVKILERLRKEIDDNTHYAINISPICLKNNAFFAWLERQLDDNSEISQRLIFEMPEYGAVSQLDDVNRFIQLIKRYGAAFSLDHFGRSHSAFGYLKTIKVDFLKIDGSYLRELQASAENQFFIEALVYIAHGLEIKVVGENVETEQTWEILQQLNLVGGQGYFLGKPV</sequence>
<dbReference type="CDD" id="cd01949">
    <property type="entry name" value="GGDEF"/>
    <property type="match status" value="1"/>
</dbReference>
<dbReference type="AlphaFoldDB" id="A0A7Z1AEL6"/>
<dbReference type="InterPro" id="IPR032244">
    <property type="entry name" value="LapD_MoxY_N"/>
</dbReference>
<proteinExistence type="predicted"/>
<dbReference type="SUPFAM" id="SSF141868">
    <property type="entry name" value="EAL domain-like"/>
    <property type="match status" value="1"/>
</dbReference>
<dbReference type="InterPro" id="IPR035919">
    <property type="entry name" value="EAL_sf"/>
</dbReference>
<dbReference type="SMART" id="SM00267">
    <property type="entry name" value="GGDEF"/>
    <property type="match status" value="1"/>
</dbReference>
<dbReference type="GO" id="GO:0016020">
    <property type="term" value="C:membrane"/>
    <property type="evidence" value="ECO:0007669"/>
    <property type="project" value="InterPro"/>
</dbReference>
<dbReference type="PROSITE" id="PS50883">
    <property type="entry name" value="EAL"/>
    <property type="match status" value="1"/>
</dbReference>
<dbReference type="CDD" id="cd01948">
    <property type="entry name" value="EAL"/>
    <property type="match status" value="1"/>
</dbReference>
<dbReference type="InterPro" id="IPR042461">
    <property type="entry name" value="LapD_MoxY_peri_C"/>
</dbReference>
<dbReference type="PROSITE" id="PS50887">
    <property type="entry name" value="GGDEF"/>
    <property type="match status" value="1"/>
</dbReference>
<evidence type="ECO:0000259" key="3">
    <source>
        <dbReference type="PROSITE" id="PS50885"/>
    </source>
</evidence>
<comment type="caution">
    <text evidence="5">The sequence shown here is derived from an EMBL/GenBank/DDBJ whole genome shotgun (WGS) entry which is preliminary data.</text>
</comment>
<evidence type="ECO:0000313" key="6">
    <source>
        <dbReference type="Proteomes" id="UP000094769"/>
    </source>
</evidence>
<dbReference type="InterPro" id="IPR043128">
    <property type="entry name" value="Rev_trsase/Diguanyl_cyclase"/>
</dbReference>
<dbReference type="InterPro" id="IPR003660">
    <property type="entry name" value="HAMP_dom"/>
</dbReference>
<dbReference type="Pfam" id="PF16448">
    <property type="entry name" value="LapD_MoxY_N"/>
    <property type="match status" value="1"/>
</dbReference>
<protein>
    <submittedName>
        <fullName evidence="5">RNase E specificity factor CsrD</fullName>
    </submittedName>
</protein>
<keyword evidence="6" id="KW-1185">Reference proteome</keyword>
<dbReference type="InterPro" id="IPR029787">
    <property type="entry name" value="Nucleotide_cyclase"/>
</dbReference>
<accession>A0A7Z1AEL6</accession>
<name>A0A7Z1AEL6_9GAMM</name>
<keyword evidence="1" id="KW-0472">Membrane</keyword>
<dbReference type="Gene3D" id="3.20.20.450">
    <property type="entry name" value="EAL domain"/>
    <property type="match status" value="1"/>
</dbReference>
<dbReference type="SMART" id="SM00052">
    <property type="entry name" value="EAL"/>
    <property type="match status" value="1"/>
</dbReference>
<dbReference type="Gene3D" id="3.30.70.270">
    <property type="match status" value="1"/>
</dbReference>
<dbReference type="InterPro" id="IPR001633">
    <property type="entry name" value="EAL_dom"/>
</dbReference>
<dbReference type="Gene3D" id="6.20.270.20">
    <property type="entry name" value="LapD/MoxY periplasmic domain"/>
    <property type="match status" value="1"/>
</dbReference>
<dbReference type="PANTHER" id="PTHR33121:SF79">
    <property type="entry name" value="CYCLIC DI-GMP PHOSPHODIESTERASE PDED-RELATED"/>
    <property type="match status" value="1"/>
</dbReference>
<evidence type="ECO:0000259" key="2">
    <source>
        <dbReference type="PROSITE" id="PS50883"/>
    </source>
</evidence>
<dbReference type="Pfam" id="PF00990">
    <property type="entry name" value="GGDEF"/>
    <property type="match status" value="1"/>
</dbReference>
<dbReference type="RefSeq" id="WP_069127507.1">
    <property type="nucleotide sequence ID" value="NZ_MARB01000026.1"/>
</dbReference>
<dbReference type="SUPFAM" id="SSF55073">
    <property type="entry name" value="Nucleotide cyclase"/>
    <property type="match status" value="1"/>
</dbReference>
<dbReference type="InterPro" id="IPR000160">
    <property type="entry name" value="GGDEF_dom"/>
</dbReference>
<dbReference type="GO" id="GO:0007165">
    <property type="term" value="P:signal transduction"/>
    <property type="evidence" value="ECO:0007669"/>
    <property type="project" value="InterPro"/>
</dbReference>
<dbReference type="PANTHER" id="PTHR33121">
    <property type="entry name" value="CYCLIC DI-GMP PHOSPHODIESTERASE PDEF"/>
    <property type="match status" value="1"/>
</dbReference>
<keyword evidence="1" id="KW-0812">Transmembrane</keyword>
<dbReference type="GO" id="GO:0071111">
    <property type="term" value="F:cyclic-guanylate-specific phosphodiesterase activity"/>
    <property type="evidence" value="ECO:0007669"/>
    <property type="project" value="InterPro"/>
</dbReference>
<feature type="transmembrane region" description="Helical" evidence="1">
    <location>
        <begin position="152"/>
        <end position="175"/>
    </location>
</feature>
<dbReference type="Pfam" id="PF00563">
    <property type="entry name" value="EAL"/>
    <property type="match status" value="1"/>
</dbReference>
<feature type="domain" description="GGDEF" evidence="4">
    <location>
        <begin position="266"/>
        <end position="399"/>
    </location>
</feature>
<reference evidence="5 6" key="1">
    <citation type="submission" date="2016-06" db="EMBL/GenBank/DDBJ databases">
        <title>Genome sequence of endosymbiont of Candidatus Endolucinida thiodiazotropha.</title>
        <authorList>
            <person name="Poehlein A."/>
            <person name="Koenig S."/>
            <person name="Heiden S.E."/>
            <person name="Thuermer A."/>
            <person name="Voget S."/>
            <person name="Daniel R."/>
            <person name="Markert S."/>
            <person name="Gros O."/>
            <person name="Schweder T."/>
        </authorList>
    </citation>
    <scope>NUCLEOTIDE SEQUENCE [LARGE SCALE GENOMIC DNA]</scope>
    <source>
        <strain evidence="5 6">COS</strain>
    </source>
</reference>
<keyword evidence="1" id="KW-1133">Transmembrane helix</keyword>
<evidence type="ECO:0000313" key="5">
    <source>
        <dbReference type="EMBL" id="ODJ86184.1"/>
    </source>
</evidence>